<dbReference type="PANTHER" id="PTHR10241">
    <property type="entry name" value="LETHAL 2 GIANT LARVAE PROTEIN"/>
    <property type="match status" value="1"/>
</dbReference>
<feature type="compositionally biased region" description="Low complexity" evidence="3">
    <location>
        <begin position="1"/>
        <end position="14"/>
    </location>
</feature>
<dbReference type="SUPFAM" id="SSF50978">
    <property type="entry name" value="WD40 repeat-like"/>
    <property type="match status" value="2"/>
</dbReference>
<keyword evidence="6" id="KW-1185">Reference proteome</keyword>
<feature type="domain" description="Lethal giant larvae (Lgl)-like C-terminal" evidence="4">
    <location>
        <begin position="687"/>
        <end position="930"/>
    </location>
</feature>
<evidence type="ECO:0000313" key="5">
    <source>
        <dbReference type="EMBL" id="CAJ1930668.1"/>
    </source>
</evidence>
<accession>A0AA86S154</accession>
<dbReference type="Pfam" id="PF08596">
    <property type="entry name" value="Lgl_C"/>
    <property type="match status" value="1"/>
</dbReference>
<evidence type="ECO:0000313" key="6">
    <source>
        <dbReference type="Proteomes" id="UP001189624"/>
    </source>
</evidence>
<dbReference type="GO" id="GO:0005886">
    <property type="term" value="C:plasma membrane"/>
    <property type="evidence" value="ECO:0007669"/>
    <property type="project" value="TreeGrafter"/>
</dbReference>
<feature type="region of interest" description="Disordered" evidence="3">
    <location>
        <begin position="1"/>
        <end position="31"/>
    </location>
</feature>
<dbReference type="InterPro" id="IPR013905">
    <property type="entry name" value="Lgl_C_dom"/>
</dbReference>
<evidence type="ECO:0000256" key="2">
    <source>
        <dbReference type="ARBA" id="ARBA00022483"/>
    </source>
</evidence>
<dbReference type="EMBL" id="OY731399">
    <property type="protein sequence ID" value="CAJ1930668.1"/>
    <property type="molecule type" value="Genomic_DNA"/>
</dbReference>
<dbReference type="InterPro" id="IPR015943">
    <property type="entry name" value="WD40/YVTN_repeat-like_dom_sf"/>
</dbReference>
<dbReference type="GO" id="GO:0045159">
    <property type="term" value="F:myosin II binding"/>
    <property type="evidence" value="ECO:0007669"/>
    <property type="project" value="TreeGrafter"/>
</dbReference>
<reference evidence="5" key="1">
    <citation type="submission" date="2023-10" db="EMBL/GenBank/DDBJ databases">
        <authorList>
            <person name="Domelevo Entfellner J.-B."/>
        </authorList>
    </citation>
    <scope>NUCLEOTIDE SEQUENCE</scope>
</reference>
<sequence>MNPEGLSGAGATSTRGGGGGGGKGGVVGSDVGGGFRRRTWWGNRVGGGFRGAGDIGGGTSDGVGGGKFSENSSTMFVKKLVEKASIKKAVGNSLDGLKASDVDPRLVFHQGVPSGGAIFAYDNIQKILALSTKDGRIKLFGKDNAQVLLESREQVPSKFLQFIQNQGILINVSSNNHIEVWDIDKKLLSDVFVVKEEITCFSVIQHSLFLYIGFSNGNISVLSLDQEPWHVVRMKYTIPLSVSYGNSAEESDDTVVTHVLPQPAAESQRALIIFRNGQIILWDVRESRSIFRTGGRMSQARYNETKKVSSACWVCPFGSKVVVGYNNGELFIWSIPSLNTGNSLATDYSSQNTPMFKFNLGYKSDKTSIRSVKWIYAEGKASRLYVMGGSDNAPSNLLQLFFLLERNPKFKFTYFNEFVILDGLLALNWFNELTLESRTIKMGLHLSEGSIDMEIISTSSKHRQNYLILLGKSGIIYLYDDNLIERYLLQGQSKSTPSLPKEVVVKLPLADSSITIAKFISNNPNVFSSEDEYYSQLVKSYPPLIPIETNLKDGINFSSANFTGFSNYKNLYITGHSNGAITFWDASCSFFTPILQLKQQAEYDVSLSGIPLTALYFDSNSPLLVSGDQSGMVRIYRFKPEPYASNSFMSLTGGTKKGTDHIIHSMKLVKTSGAVFCMNIDHNSRHLAIGSDQGNVSVINIDDPSLLYRKNITSEISTGIVSLHFKTCSLHGFEKNILVVGTKDSSVLALDGETGTSLNIGAIHPKKPSKAIYMQVLDGQGEPITGLVTKDGLDSREGNRTEDATAKQLYILLCSEKALYVYSFVHAVQGIKKVLYKKKLHSSSCCWASTIFSLSDISLVLLFTSGKVELRSLPELSLIVETSIRGFTYLPPKLKSYSDRQICCSSKGDLVLVNGDQEIFVVSLLAQRNIFRLLDSVSCIYRKERMSLQEELVPSPVIHKEKKKSIFSSVIKDFTSSKEKHLPLMGNEDPKESIRELSAVFSNANFECNDNDDKPTVDESQLELNIDDIDLDDHGEKRKEQSILGALNKKKLAGKFQSLKDALGNIHNGKLKNVIPQYAIICQGKLKEMKGNYQKESDKEGHNEEKDGALDQIKKKYGFSSSSNESTVSKQTQIKLHEKTWKLQGTNLRATEIQDTAKSFSSLAKQVLRTAEQDRRS</sequence>
<gene>
    <name evidence="5" type="ORF">AYBTSS11_LOCUS4840</name>
</gene>
<dbReference type="FunFam" id="2.130.10.10:FF:002568">
    <property type="entry name" value="Syntaxin-binding protein 5 isoform A"/>
    <property type="match status" value="1"/>
</dbReference>
<dbReference type="Proteomes" id="UP001189624">
    <property type="component" value="Chromosome 2"/>
</dbReference>
<dbReference type="GO" id="GO:0019905">
    <property type="term" value="F:syntaxin binding"/>
    <property type="evidence" value="ECO:0007669"/>
    <property type="project" value="TreeGrafter"/>
</dbReference>
<dbReference type="PANTHER" id="PTHR10241:SF27">
    <property type="entry name" value="TRANSDUCIN_WD40 REPEAT-LIKE SUPERFAMILY PROTEIN"/>
    <property type="match status" value="1"/>
</dbReference>
<name>A0AA86S154_9FABA</name>
<dbReference type="Gramene" id="rna-AYBTSS11_LOCUS4840">
    <property type="protein sequence ID" value="CAJ1930668.1"/>
    <property type="gene ID" value="gene-AYBTSS11_LOCUS4840"/>
</dbReference>
<evidence type="ECO:0000259" key="4">
    <source>
        <dbReference type="Pfam" id="PF08596"/>
    </source>
</evidence>
<dbReference type="SMART" id="SM00320">
    <property type="entry name" value="WD40"/>
    <property type="match status" value="5"/>
</dbReference>
<dbReference type="InterPro" id="IPR001680">
    <property type="entry name" value="WD40_rpt"/>
</dbReference>
<dbReference type="Gene3D" id="2.130.10.10">
    <property type="entry name" value="YVTN repeat-like/Quinoprotein amine dehydrogenase"/>
    <property type="match status" value="3"/>
</dbReference>
<dbReference type="GO" id="GO:0005096">
    <property type="term" value="F:GTPase activator activity"/>
    <property type="evidence" value="ECO:0007669"/>
    <property type="project" value="TreeGrafter"/>
</dbReference>
<keyword evidence="2" id="KW-0268">Exocytosis</keyword>
<protein>
    <recommendedName>
        <fullName evidence="4">Lethal giant larvae (Lgl)-like C-terminal domain-containing protein</fullName>
    </recommendedName>
</protein>
<comment type="similarity">
    <text evidence="1">Belongs to the WD repeat L(2)GL family.</text>
</comment>
<evidence type="ECO:0000256" key="1">
    <source>
        <dbReference type="ARBA" id="ARBA00008070"/>
    </source>
</evidence>
<dbReference type="GO" id="GO:0006893">
    <property type="term" value="P:Golgi to plasma membrane transport"/>
    <property type="evidence" value="ECO:0007669"/>
    <property type="project" value="TreeGrafter"/>
</dbReference>
<feature type="compositionally biased region" description="Gly residues" evidence="3">
    <location>
        <begin position="15"/>
        <end position="31"/>
    </location>
</feature>
<dbReference type="InterPro" id="IPR036322">
    <property type="entry name" value="WD40_repeat_dom_sf"/>
</dbReference>
<proteinExistence type="inferred from homology"/>
<organism evidence="5 6">
    <name type="scientific">Sphenostylis stenocarpa</name>
    <dbReference type="NCBI Taxonomy" id="92480"/>
    <lineage>
        <taxon>Eukaryota</taxon>
        <taxon>Viridiplantae</taxon>
        <taxon>Streptophyta</taxon>
        <taxon>Embryophyta</taxon>
        <taxon>Tracheophyta</taxon>
        <taxon>Spermatophyta</taxon>
        <taxon>Magnoliopsida</taxon>
        <taxon>eudicotyledons</taxon>
        <taxon>Gunneridae</taxon>
        <taxon>Pentapetalae</taxon>
        <taxon>rosids</taxon>
        <taxon>fabids</taxon>
        <taxon>Fabales</taxon>
        <taxon>Fabaceae</taxon>
        <taxon>Papilionoideae</taxon>
        <taxon>50 kb inversion clade</taxon>
        <taxon>NPAAA clade</taxon>
        <taxon>indigoferoid/millettioid clade</taxon>
        <taxon>Phaseoleae</taxon>
        <taxon>Sphenostylis</taxon>
    </lineage>
</organism>
<dbReference type="AlphaFoldDB" id="A0AA86S154"/>
<dbReference type="GO" id="GO:0006887">
    <property type="term" value="P:exocytosis"/>
    <property type="evidence" value="ECO:0007669"/>
    <property type="project" value="UniProtKB-KW"/>
</dbReference>
<dbReference type="GO" id="GO:0005737">
    <property type="term" value="C:cytoplasm"/>
    <property type="evidence" value="ECO:0007669"/>
    <property type="project" value="TreeGrafter"/>
</dbReference>
<evidence type="ECO:0000256" key="3">
    <source>
        <dbReference type="SAM" id="MobiDB-lite"/>
    </source>
</evidence>